<dbReference type="SUPFAM" id="SSF48452">
    <property type="entry name" value="TPR-like"/>
    <property type="match status" value="2"/>
</dbReference>
<dbReference type="KEGG" id="sls:SLINC_4615"/>
<dbReference type="PANTHER" id="PTHR19959">
    <property type="entry name" value="KINESIN LIGHT CHAIN"/>
    <property type="match status" value="1"/>
</dbReference>
<dbReference type="EMBL" id="CP016438">
    <property type="protein sequence ID" value="ANS66839.1"/>
    <property type="molecule type" value="Genomic_DNA"/>
</dbReference>
<dbReference type="PATRIC" id="fig|1915.4.peg.5124"/>
<dbReference type="STRING" id="1915.SLINC_4615"/>
<gene>
    <name evidence="1" type="ORF">SLINC_4615</name>
</gene>
<dbReference type="Proteomes" id="UP000092598">
    <property type="component" value="Chromosome"/>
</dbReference>
<name>A0A1B1MDY5_STRLN</name>
<dbReference type="SUPFAM" id="SSF81901">
    <property type="entry name" value="HCP-like"/>
    <property type="match status" value="1"/>
</dbReference>
<evidence type="ECO:0000313" key="2">
    <source>
        <dbReference type="Proteomes" id="UP000092598"/>
    </source>
</evidence>
<protein>
    <submittedName>
        <fullName evidence="1">Uncharacterized protein</fullName>
    </submittedName>
</protein>
<dbReference type="PANTHER" id="PTHR19959:SF119">
    <property type="entry name" value="FUNGAL LIPASE-LIKE DOMAIN-CONTAINING PROTEIN"/>
    <property type="match status" value="1"/>
</dbReference>
<dbReference type="InterPro" id="IPR024983">
    <property type="entry name" value="CHAT_dom"/>
</dbReference>
<dbReference type="RefSeq" id="WP_079164704.1">
    <property type="nucleotide sequence ID" value="NZ_CP016438.1"/>
</dbReference>
<dbReference type="AlphaFoldDB" id="A0A1B1MDY5"/>
<keyword evidence="2" id="KW-1185">Reference proteome</keyword>
<dbReference type="Gene3D" id="1.25.40.10">
    <property type="entry name" value="Tetratricopeptide repeat domain"/>
    <property type="match status" value="4"/>
</dbReference>
<dbReference type="Pfam" id="PF13374">
    <property type="entry name" value="TPR_10"/>
    <property type="match status" value="1"/>
</dbReference>
<dbReference type="OrthoDB" id="3206999at2"/>
<dbReference type="Pfam" id="PF12770">
    <property type="entry name" value="CHAT"/>
    <property type="match status" value="1"/>
</dbReference>
<organism evidence="1 2">
    <name type="scientific">Streptomyces lincolnensis</name>
    <dbReference type="NCBI Taxonomy" id="1915"/>
    <lineage>
        <taxon>Bacteria</taxon>
        <taxon>Bacillati</taxon>
        <taxon>Actinomycetota</taxon>
        <taxon>Actinomycetes</taxon>
        <taxon>Kitasatosporales</taxon>
        <taxon>Streptomycetaceae</taxon>
        <taxon>Streptomyces</taxon>
    </lineage>
</organism>
<sequence>MSSDHGPDPELLNQQAVDLLNRATASGDTNLLGTCVSLFQNILALTPHHHPHRATRLYNLAESHRARYALTADQADGDRSIAVGRQAVAALHDGDPNAALILGNLAATHLLRYQRAGHPDDLDGVIECGERAIVATGADPNMAFHLSTLATGRLLRFEGTGHLADLDRAIDCGERALAVAPAGSPHRPVTLTNLGTAYWARFGRAGRPADLDRAIGIGEQAVADTGNPHRVTALSNLAVAYHDRFERTGNLADLDRAIAHHEHAVAAAPADAPDGVAYLSNLGMAYQARFDRLGETADLDRAIGHLGRVVAEAPRGHRRFATFLSNLGIAYRARFDRLGEVPDLDRAVTQHEQAVAATPAGHPELAHRLSNLGTAYGARFDRKGDPGDMHRAVGSLEGAVAAIPADHPGRALLLSNLAAALLGRFARLGEVADLDRAVAYREQAVAATPADHPNLAMHLSNLSFAHWSRLGRTGEMSDLDAAIDAGRRSVAATPDDHPDRAMRLNNLANALQQRFAHSGSRHDLDRAVEYHEQAVTTTPNDHPNRATWLSNLGTAYGARARRSGGADFDNAVDLALLALAATPADHPDRPLRLFNLGRAHEARYEHAGDPADLDRAVDLAQETAAAVPADHPDRARHLFNLGNAHRLRFRRTGATSDLDRAVDAAEQAVAATPGDHPRRAGRIYLLGICYTRRWDTGSALDRSRIARLAQDALAATTSPPFDRLRACWAVGRLAYVLDEPHIARSLFDTAVELLPLVAARETSSADHEHRLGANRGLVGETIAVHCALGDPGGAVQAGELGRAVLLASRLALRTPLADLEAEHPALARRLSRVRDALNAPDPPAMAAPGGQVLDVVDRRRRLWAEHDAVLAEIRRLPGLDRFLLPPTWEELRPTATGGAVVLLNAGLQRCDAVVVTADGPPLLVPLPGLRLADVEAWAAELTEATHDAGSFTGELRRQRVLTEVLGRLWDTTVEPVLDAVDRRLRPDDGVLPRVWWMPTGLLGLLPLHAAGHAGRAGALDRVISSYTPTLRTLARAGGRPAATALRRLTVALDRTPGLADLPATAAEAASLHAAHPDMPLLTNEQATAARVTGALSTASWAHFACHAGTNPDTPSEGGLHLHDGVLSIAEIGRHDLHEAELAYLSACSTGHVGRRHADESIHLASAFQLAGFRHVVASLWPLDDSVAAGAADHFYRLMPNTPSADDAAIALHHVVRRLRAEHPGRPHLWASLIHSGP</sequence>
<reference evidence="1 2" key="1">
    <citation type="submission" date="2016-07" db="EMBL/GenBank/DDBJ databases">
        <title>Enhancement of antibiotic productionsby engineered nitrateutilization in actinobacteria.</title>
        <authorList>
            <person name="Meng S.C."/>
        </authorList>
    </citation>
    <scope>NUCLEOTIDE SEQUENCE [LARGE SCALE GENOMIC DNA]</scope>
    <source>
        <strain evidence="1 2">NRRL 2936</strain>
    </source>
</reference>
<dbReference type="InterPro" id="IPR011990">
    <property type="entry name" value="TPR-like_helical_dom_sf"/>
</dbReference>
<accession>A0A1B1MDY5</accession>
<proteinExistence type="predicted"/>
<evidence type="ECO:0000313" key="1">
    <source>
        <dbReference type="EMBL" id="ANS66839.1"/>
    </source>
</evidence>